<dbReference type="KEGG" id="nyu:D7D52_27085"/>
<sequence length="143" mass="14318">MKSTTFAAAAALTAAAVPALLAPTAAADTSQVRVDNVSDSQQCAVGKPCYVRVRLTGDNRLNQVTVSVNNTVVGYAVPVQDDWDSNAATAQVTWVPSDYGVYTVSAAQDSSTASIGYTLNNPSAGGTGSFGGLLPTGSAGSAG</sequence>
<name>A0A386ZI29_9NOCA</name>
<feature type="signal peptide" evidence="1">
    <location>
        <begin position="1"/>
        <end position="27"/>
    </location>
</feature>
<evidence type="ECO:0000256" key="1">
    <source>
        <dbReference type="SAM" id="SignalP"/>
    </source>
</evidence>
<dbReference type="Proteomes" id="UP000267164">
    <property type="component" value="Chromosome"/>
</dbReference>
<dbReference type="RefSeq" id="WP_120740786.1">
    <property type="nucleotide sequence ID" value="NZ_CP032568.1"/>
</dbReference>
<evidence type="ECO:0000313" key="2">
    <source>
        <dbReference type="EMBL" id="AYF76863.1"/>
    </source>
</evidence>
<protein>
    <submittedName>
        <fullName evidence="2">Uncharacterized protein</fullName>
    </submittedName>
</protein>
<keyword evidence="1" id="KW-0732">Signal</keyword>
<gene>
    <name evidence="2" type="ORF">D7D52_27085</name>
</gene>
<evidence type="ECO:0000313" key="3">
    <source>
        <dbReference type="Proteomes" id="UP000267164"/>
    </source>
</evidence>
<keyword evidence="3" id="KW-1185">Reference proteome</keyword>
<organism evidence="2 3">
    <name type="scientific">Nocardia yunnanensis</name>
    <dbReference type="NCBI Taxonomy" id="2382165"/>
    <lineage>
        <taxon>Bacteria</taxon>
        <taxon>Bacillati</taxon>
        <taxon>Actinomycetota</taxon>
        <taxon>Actinomycetes</taxon>
        <taxon>Mycobacteriales</taxon>
        <taxon>Nocardiaceae</taxon>
        <taxon>Nocardia</taxon>
    </lineage>
</organism>
<accession>A0A386ZI29</accession>
<feature type="chain" id="PRO_5017415683" evidence="1">
    <location>
        <begin position="28"/>
        <end position="143"/>
    </location>
</feature>
<dbReference type="OrthoDB" id="4551699at2"/>
<reference evidence="2 3" key="1">
    <citation type="submission" date="2018-09" db="EMBL/GenBank/DDBJ databases">
        <title>Nocardia yunnanensis sp. nov., an actinomycete isolated from a soil sample.</title>
        <authorList>
            <person name="Zhang J."/>
        </authorList>
    </citation>
    <scope>NUCLEOTIDE SEQUENCE [LARGE SCALE GENOMIC DNA]</scope>
    <source>
        <strain evidence="2 3">CFHS0054</strain>
    </source>
</reference>
<dbReference type="EMBL" id="CP032568">
    <property type="protein sequence ID" value="AYF76863.1"/>
    <property type="molecule type" value="Genomic_DNA"/>
</dbReference>
<dbReference type="AlphaFoldDB" id="A0A386ZI29"/>
<proteinExistence type="predicted"/>